<evidence type="ECO:0000256" key="8">
    <source>
        <dbReference type="ARBA" id="ARBA00038436"/>
    </source>
</evidence>
<evidence type="ECO:0000313" key="12">
    <source>
        <dbReference type="Proteomes" id="UP000185146"/>
    </source>
</evidence>
<keyword evidence="6 9" id="KW-1133">Transmembrane helix</keyword>
<name>A0A1L5PST1_PSEPU</name>
<feature type="transmembrane region" description="Helical" evidence="9">
    <location>
        <begin position="47"/>
        <end position="65"/>
    </location>
</feature>
<evidence type="ECO:0000256" key="2">
    <source>
        <dbReference type="ARBA" id="ARBA00022448"/>
    </source>
</evidence>
<evidence type="ECO:0000256" key="4">
    <source>
        <dbReference type="ARBA" id="ARBA00022519"/>
    </source>
</evidence>
<keyword evidence="7 9" id="KW-0472">Membrane</keyword>
<sequence length="168" mass="18958">MARWVNWYFNGLKILAVFFLLVMLVLVFGNVVLRYGFNTGISVSEELSRWAFVWLTFTGAIVVLRERQHMNVDAALRKMPPLAQRACLWASQLLMLMCSMLFFWGSFQQVEINIHTPSPATGLSLGLFYGAGMVFGFCASLIHLYEMYRLARGAGLPEPPCDDTGTPH</sequence>
<dbReference type="EMBL" id="CP018743">
    <property type="protein sequence ID" value="APO83209.1"/>
    <property type="molecule type" value="Genomic_DNA"/>
</dbReference>
<protein>
    <recommendedName>
        <fullName evidence="9">TRAP transporter small permease protein</fullName>
    </recommendedName>
</protein>
<dbReference type="PANTHER" id="PTHR35011">
    <property type="entry name" value="2,3-DIKETO-L-GULONATE TRAP TRANSPORTER SMALL PERMEASE PROTEIN YIAM"/>
    <property type="match status" value="1"/>
</dbReference>
<dbReference type="GO" id="GO:0022857">
    <property type="term" value="F:transmembrane transporter activity"/>
    <property type="evidence" value="ECO:0007669"/>
    <property type="project" value="UniProtKB-UniRule"/>
</dbReference>
<dbReference type="AlphaFoldDB" id="A0A1L5PST1"/>
<keyword evidence="3" id="KW-1003">Cell membrane</keyword>
<comment type="subunit">
    <text evidence="9">The complex comprises the extracytoplasmic solute receptor protein and the two transmembrane proteins.</text>
</comment>
<dbReference type="GO" id="GO:0015740">
    <property type="term" value="P:C4-dicarboxylate transport"/>
    <property type="evidence" value="ECO:0007669"/>
    <property type="project" value="TreeGrafter"/>
</dbReference>
<keyword evidence="4 9" id="KW-0997">Cell inner membrane</keyword>
<organism evidence="11 12">
    <name type="scientific">Pseudomonas putida</name>
    <name type="common">Arthrobacter siderocapsulatus</name>
    <dbReference type="NCBI Taxonomy" id="303"/>
    <lineage>
        <taxon>Bacteria</taxon>
        <taxon>Pseudomonadati</taxon>
        <taxon>Pseudomonadota</taxon>
        <taxon>Gammaproteobacteria</taxon>
        <taxon>Pseudomonadales</taxon>
        <taxon>Pseudomonadaceae</taxon>
        <taxon>Pseudomonas</taxon>
    </lineage>
</organism>
<gene>
    <name evidence="11" type="ORF">BL240_17815</name>
</gene>
<comment type="subcellular location">
    <subcellularLocation>
        <location evidence="1 9">Cell inner membrane</location>
        <topology evidence="1 9">Multi-pass membrane protein</topology>
    </subcellularLocation>
</comment>
<dbReference type="GO" id="GO:0005886">
    <property type="term" value="C:plasma membrane"/>
    <property type="evidence" value="ECO:0007669"/>
    <property type="project" value="UniProtKB-SubCell"/>
</dbReference>
<dbReference type="InterPro" id="IPR055348">
    <property type="entry name" value="DctQ"/>
</dbReference>
<comment type="similarity">
    <text evidence="8 9">Belongs to the TRAP transporter small permease family.</text>
</comment>
<evidence type="ECO:0000256" key="3">
    <source>
        <dbReference type="ARBA" id="ARBA00022475"/>
    </source>
</evidence>
<dbReference type="Proteomes" id="UP000185146">
    <property type="component" value="Chromosome"/>
</dbReference>
<accession>A0A1L5PST1</accession>
<reference evidence="11 12" key="1">
    <citation type="submission" date="2016-12" db="EMBL/GenBank/DDBJ databases">
        <title>Draft Genome Sequence of Mercury Resistant Pseudomonas DRA525.</title>
        <authorList>
            <person name="Drace K.M."/>
        </authorList>
    </citation>
    <scope>NUCLEOTIDE SEQUENCE [LARGE SCALE GENOMIC DNA]</scope>
    <source>
        <strain evidence="11 12">DRA525</strain>
    </source>
</reference>
<keyword evidence="5 9" id="KW-0812">Transmembrane</keyword>
<keyword evidence="2 9" id="KW-0813">Transport</keyword>
<evidence type="ECO:0000256" key="9">
    <source>
        <dbReference type="RuleBase" id="RU369079"/>
    </source>
</evidence>
<dbReference type="Pfam" id="PF04290">
    <property type="entry name" value="DctQ"/>
    <property type="match status" value="1"/>
</dbReference>
<evidence type="ECO:0000256" key="7">
    <source>
        <dbReference type="ARBA" id="ARBA00023136"/>
    </source>
</evidence>
<feature type="transmembrane region" description="Helical" evidence="9">
    <location>
        <begin position="127"/>
        <end position="145"/>
    </location>
</feature>
<dbReference type="InterPro" id="IPR007387">
    <property type="entry name" value="TRAP_DctQ"/>
</dbReference>
<evidence type="ECO:0000256" key="6">
    <source>
        <dbReference type="ARBA" id="ARBA00022989"/>
    </source>
</evidence>
<feature type="domain" description="Tripartite ATP-independent periplasmic transporters DctQ component" evidence="10">
    <location>
        <begin position="23"/>
        <end position="152"/>
    </location>
</feature>
<evidence type="ECO:0000259" key="10">
    <source>
        <dbReference type="Pfam" id="PF04290"/>
    </source>
</evidence>
<evidence type="ECO:0000256" key="5">
    <source>
        <dbReference type="ARBA" id="ARBA00022692"/>
    </source>
</evidence>
<dbReference type="PANTHER" id="PTHR35011:SF2">
    <property type="entry name" value="2,3-DIKETO-L-GULONATE TRAP TRANSPORTER SMALL PERMEASE PROTEIN YIAM"/>
    <property type="match status" value="1"/>
</dbReference>
<feature type="transmembrane region" description="Helical" evidence="9">
    <location>
        <begin position="12"/>
        <end position="35"/>
    </location>
</feature>
<evidence type="ECO:0000256" key="1">
    <source>
        <dbReference type="ARBA" id="ARBA00004429"/>
    </source>
</evidence>
<comment type="function">
    <text evidence="9">Part of the tripartite ATP-independent periplasmic (TRAP) transport system.</text>
</comment>
<feature type="transmembrane region" description="Helical" evidence="9">
    <location>
        <begin position="86"/>
        <end position="107"/>
    </location>
</feature>
<evidence type="ECO:0000313" key="11">
    <source>
        <dbReference type="EMBL" id="APO83209.1"/>
    </source>
</evidence>
<proteinExistence type="inferred from homology"/>
<dbReference type="RefSeq" id="WP_075045734.1">
    <property type="nucleotide sequence ID" value="NZ_CP018743.1"/>
</dbReference>